<evidence type="ECO:0008006" key="3">
    <source>
        <dbReference type="Google" id="ProtNLM"/>
    </source>
</evidence>
<gene>
    <name evidence="1" type="ORF">ACFQ35_13840</name>
</gene>
<accession>A0ABW3V876</accession>
<organism evidence="1 2">
    <name type="scientific">Pseudochrobactrum kiredjianiae</name>
    <dbReference type="NCBI Taxonomy" id="386305"/>
    <lineage>
        <taxon>Bacteria</taxon>
        <taxon>Pseudomonadati</taxon>
        <taxon>Pseudomonadota</taxon>
        <taxon>Alphaproteobacteria</taxon>
        <taxon>Hyphomicrobiales</taxon>
        <taxon>Brucellaceae</taxon>
        <taxon>Pseudochrobactrum</taxon>
    </lineage>
</organism>
<dbReference type="Proteomes" id="UP001597263">
    <property type="component" value="Unassembled WGS sequence"/>
</dbReference>
<evidence type="ECO:0000313" key="2">
    <source>
        <dbReference type="Proteomes" id="UP001597263"/>
    </source>
</evidence>
<dbReference type="RefSeq" id="WP_289384662.1">
    <property type="nucleotide sequence ID" value="NZ_JAUCBM010000001.1"/>
</dbReference>
<name>A0ABW3V876_9HYPH</name>
<sequence>MQRYRFDQKVIVVEAIVEMIKRGVPASEMDIYLSRMGPVDLDMLQQCMDEVYTYIAHEDARQQGAYQERAVA</sequence>
<reference evidence="2" key="1">
    <citation type="journal article" date="2019" name="Int. J. Syst. Evol. Microbiol.">
        <title>The Global Catalogue of Microorganisms (GCM) 10K type strain sequencing project: providing services to taxonomists for standard genome sequencing and annotation.</title>
        <authorList>
            <consortium name="The Broad Institute Genomics Platform"/>
            <consortium name="The Broad Institute Genome Sequencing Center for Infectious Disease"/>
            <person name="Wu L."/>
            <person name="Ma J."/>
        </authorList>
    </citation>
    <scope>NUCLEOTIDE SEQUENCE [LARGE SCALE GENOMIC DNA]</scope>
    <source>
        <strain evidence="2">CCUG 49584</strain>
    </source>
</reference>
<proteinExistence type="predicted"/>
<evidence type="ECO:0000313" key="1">
    <source>
        <dbReference type="EMBL" id="MFD1228220.1"/>
    </source>
</evidence>
<protein>
    <recommendedName>
        <fullName evidence="3">DUF982 domain-containing protein</fullName>
    </recommendedName>
</protein>
<keyword evidence="2" id="KW-1185">Reference proteome</keyword>
<comment type="caution">
    <text evidence="1">The sequence shown here is derived from an EMBL/GenBank/DDBJ whole genome shotgun (WGS) entry which is preliminary data.</text>
</comment>
<dbReference type="EMBL" id="JBHTMA010000040">
    <property type="protein sequence ID" value="MFD1228220.1"/>
    <property type="molecule type" value="Genomic_DNA"/>
</dbReference>